<keyword evidence="2" id="KW-0805">Transcription regulation</keyword>
<dbReference type="GO" id="GO:0003700">
    <property type="term" value="F:DNA-binding transcription factor activity"/>
    <property type="evidence" value="ECO:0007669"/>
    <property type="project" value="InterPro"/>
</dbReference>
<keyword evidence="4" id="KW-0539">Nucleus</keyword>
<evidence type="ECO:0000259" key="6">
    <source>
        <dbReference type="PROSITE" id="PS50888"/>
    </source>
</evidence>
<feature type="domain" description="BHLH" evidence="6">
    <location>
        <begin position="42"/>
        <end position="92"/>
    </location>
</feature>
<evidence type="ECO:0000256" key="1">
    <source>
        <dbReference type="ARBA" id="ARBA00004123"/>
    </source>
</evidence>
<accession>A0AAW2JSF6</accession>
<organism evidence="7">
    <name type="scientific">Sesamum radiatum</name>
    <name type="common">Black benniseed</name>
    <dbReference type="NCBI Taxonomy" id="300843"/>
    <lineage>
        <taxon>Eukaryota</taxon>
        <taxon>Viridiplantae</taxon>
        <taxon>Streptophyta</taxon>
        <taxon>Embryophyta</taxon>
        <taxon>Tracheophyta</taxon>
        <taxon>Spermatophyta</taxon>
        <taxon>Magnoliopsida</taxon>
        <taxon>eudicotyledons</taxon>
        <taxon>Gunneridae</taxon>
        <taxon>Pentapetalae</taxon>
        <taxon>asterids</taxon>
        <taxon>lamiids</taxon>
        <taxon>Lamiales</taxon>
        <taxon>Pedaliaceae</taxon>
        <taxon>Sesamum</taxon>
    </lineage>
</organism>
<dbReference type="CDD" id="cd11453">
    <property type="entry name" value="bHLH_AtBIM_like"/>
    <property type="match status" value="1"/>
</dbReference>
<dbReference type="PANTHER" id="PTHR46412">
    <property type="entry name" value="BES1-INTERACTING MYC-LIKE PROTEIN"/>
    <property type="match status" value="1"/>
</dbReference>
<evidence type="ECO:0000313" key="7">
    <source>
        <dbReference type="EMBL" id="KAL0296812.1"/>
    </source>
</evidence>
<evidence type="ECO:0000256" key="2">
    <source>
        <dbReference type="ARBA" id="ARBA00023015"/>
    </source>
</evidence>
<gene>
    <name evidence="7" type="ORF">Sradi_6733300</name>
</gene>
<reference evidence="7" key="2">
    <citation type="journal article" date="2024" name="Plant">
        <title>Genomic evolution and insights into agronomic trait innovations of Sesamum species.</title>
        <authorList>
            <person name="Miao H."/>
            <person name="Wang L."/>
            <person name="Qu L."/>
            <person name="Liu H."/>
            <person name="Sun Y."/>
            <person name="Le M."/>
            <person name="Wang Q."/>
            <person name="Wei S."/>
            <person name="Zheng Y."/>
            <person name="Lin W."/>
            <person name="Duan Y."/>
            <person name="Cao H."/>
            <person name="Xiong S."/>
            <person name="Wang X."/>
            <person name="Wei L."/>
            <person name="Li C."/>
            <person name="Ma Q."/>
            <person name="Ju M."/>
            <person name="Zhao R."/>
            <person name="Li G."/>
            <person name="Mu C."/>
            <person name="Tian Q."/>
            <person name="Mei H."/>
            <person name="Zhang T."/>
            <person name="Gao T."/>
            <person name="Zhang H."/>
        </authorList>
    </citation>
    <scope>NUCLEOTIDE SEQUENCE</scope>
    <source>
        <strain evidence="7">G02</strain>
    </source>
</reference>
<dbReference type="Gene3D" id="4.10.280.10">
    <property type="entry name" value="Helix-loop-helix DNA-binding domain"/>
    <property type="match status" value="1"/>
</dbReference>
<dbReference type="EMBL" id="JACGWJ010000032">
    <property type="protein sequence ID" value="KAL0296812.1"/>
    <property type="molecule type" value="Genomic_DNA"/>
</dbReference>
<keyword evidence="3" id="KW-0804">Transcription</keyword>
<evidence type="ECO:0000256" key="5">
    <source>
        <dbReference type="SAM" id="MobiDB-lite"/>
    </source>
</evidence>
<feature type="compositionally biased region" description="Polar residues" evidence="5">
    <location>
        <begin position="22"/>
        <end position="31"/>
    </location>
</feature>
<name>A0AAW2JSF6_SESRA</name>
<evidence type="ECO:0000256" key="3">
    <source>
        <dbReference type="ARBA" id="ARBA00023163"/>
    </source>
</evidence>
<sequence>MKSGKSHQEEEEEEDEEFGTKNHATPSNNNTKDGKNSDKANAMRSKHSVTEQRRRSKINERFQILRELIPRSDQKRDTASFLLEVIQYVQFLQEKRNSHWRVQSFAGQPQPTKDGSDPGSTFPGRFNENNVAAPAAMQQLGQQNLIESDPVRDASCRSIDPQAELPNKAMGLSMPLPTSLPVSIANEGAFSHSLSRPPTSDAQSTEYPTTAHALNCQDELSIEGGTISISSVYSEGLMNSLTQALQSTGVDLSQATISVQINLGKRANRGATPGISIAKDRDIPMSSGNQPVGPFQDPSNSDDLDPARKRLKT</sequence>
<dbReference type="PROSITE" id="PS50888">
    <property type="entry name" value="BHLH"/>
    <property type="match status" value="1"/>
</dbReference>
<dbReference type="GO" id="GO:0005634">
    <property type="term" value="C:nucleus"/>
    <property type="evidence" value="ECO:0007669"/>
    <property type="project" value="UniProtKB-SubCell"/>
</dbReference>
<feature type="region of interest" description="Disordered" evidence="5">
    <location>
        <begin position="1"/>
        <end position="60"/>
    </location>
</feature>
<dbReference type="Pfam" id="PF00010">
    <property type="entry name" value="HLH"/>
    <property type="match status" value="1"/>
</dbReference>
<comment type="subcellular location">
    <subcellularLocation>
        <location evidence="1">Nucleus</location>
    </subcellularLocation>
</comment>
<dbReference type="InterPro" id="IPR036638">
    <property type="entry name" value="HLH_DNA-bd_sf"/>
</dbReference>
<dbReference type="SMART" id="SM00353">
    <property type="entry name" value="HLH"/>
    <property type="match status" value="1"/>
</dbReference>
<protein>
    <submittedName>
        <fullName evidence="7">Transcription factor BIM2</fullName>
    </submittedName>
</protein>
<feature type="compositionally biased region" description="Basic and acidic residues" evidence="5">
    <location>
        <begin position="48"/>
        <end position="60"/>
    </location>
</feature>
<dbReference type="PANTHER" id="PTHR46412:SF6">
    <property type="entry name" value="TRANSCRIPTION FACTOR BIM2"/>
    <property type="match status" value="1"/>
</dbReference>
<reference evidence="7" key="1">
    <citation type="submission" date="2020-06" db="EMBL/GenBank/DDBJ databases">
        <authorList>
            <person name="Li T."/>
            <person name="Hu X."/>
            <person name="Zhang T."/>
            <person name="Song X."/>
            <person name="Zhang H."/>
            <person name="Dai N."/>
            <person name="Sheng W."/>
            <person name="Hou X."/>
            <person name="Wei L."/>
        </authorList>
    </citation>
    <scope>NUCLEOTIDE SEQUENCE</scope>
    <source>
        <strain evidence="7">G02</strain>
        <tissue evidence="7">Leaf</tissue>
    </source>
</reference>
<dbReference type="SUPFAM" id="SSF47459">
    <property type="entry name" value="HLH, helix-loop-helix DNA-binding domain"/>
    <property type="match status" value="1"/>
</dbReference>
<dbReference type="GO" id="GO:0046983">
    <property type="term" value="F:protein dimerization activity"/>
    <property type="evidence" value="ECO:0007669"/>
    <property type="project" value="InterPro"/>
</dbReference>
<comment type="caution">
    <text evidence="7">The sequence shown here is derived from an EMBL/GenBank/DDBJ whole genome shotgun (WGS) entry which is preliminary data.</text>
</comment>
<evidence type="ECO:0000256" key="4">
    <source>
        <dbReference type="ARBA" id="ARBA00023242"/>
    </source>
</evidence>
<dbReference type="GO" id="GO:0006351">
    <property type="term" value="P:DNA-templated transcription"/>
    <property type="evidence" value="ECO:0007669"/>
    <property type="project" value="InterPro"/>
</dbReference>
<dbReference type="InterPro" id="IPR011598">
    <property type="entry name" value="bHLH_dom"/>
</dbReference>
<feature type="region of interest" description="Disordered" evidence="5">
    <location>
        <begin position="268"/>
        <end position="313"/>
    </location>
</feature>
<dbReference type="AlphaFoldDB" id="A0AAW2JSF6"/>
<proteinExistence type="predicted"/>
<dbReference type="InterPro" id="IPR044295">
    <property type="entry name" value="BIM1/2/3"/>
</dbReference>